<evidence type="ECO:0000313" key="4">
    <source>
        <dbReference type="Proteomes" id="UP000594638"/>
    </source>
</evidence>
<feature type="transmembrane region" description="Helical" evidence="1">
    <location>
        <begin position="6"/>
        <end position="31"/>
    </location>
</feature>
<comment type="caution">
    <text evidence="3">The sequence shown here is derived from an EMBL/GenBank/DDBJ whole genome shotgun (WGS) entry which is preliminary data.</text>
</comment>
<sequence>MLLGEIGICFSGSGIVATVFGATGFLGRYLVQQLAKMGLQVLVPFRGSEDSHWHLKLVGDLVRYLKSKAAAVEAVLQELPEATVMKPAVMFGREDRILNPWAHVARNYSFLPLIGDGSTKIQPVYVVDVASAIVTALKDDVTSMGKVYELGGPDIFTVHELYDVIRKWPRYVKIPFPIAKAIAMLEEIFLKKVPVLMPTPTIFNLDLIEASCHWYSGVRKCFKI</sequence>
<dbReference type="PANTHER" id="PTHR12126:SF11">
    <property type="entry name" value="NADH DEHYDROGENASE [UBIQUINONE] 1 ALPHA SUBCOMPLEX SUBUNIT 9, MITOCHONDRIAL"/>
    <property type="match status" value="1"/>
</dbReference>
<accession>A0A8S0T207</accession>
<name>A0A8S0T207_OLEEU</name>
<dbReference type="GO" id="GO:0005739">
    <property type="term" value="C:mitochondrion"/>
    <property type="evidence" value="ECO:0007669"/>
    <property type="project" value="TreeGrafter"/>
</dbReference>
<organism evidence="3 4">
    <name type="scientific">Olea europaea subsp. europaea</name>
    <dbReference type="NCBI Taxonomy" id="158383"/>
    <lineage>
        <taxon>Eukaryota</taxon>
        <taxon>Viridiplantae</taxon>
        <taxon>Streptophyta</taxon>
        <taxon>Embryophyta</taxon>
        <taxon>Tracheophyta</taxon>
        <taxon>Spermatophyta</taxon>
        <taxon>Magnoliopsida</taxon>
        <taxon>eudicotyledons</taxon>
        <taxon>Gunneridae</taxon>
        <taxon>Pentapetalae</taxon>
        <taxon>asterids</taxon>
        <taxon>lamiids</taxon>
        <taxon>Lamiales</taxon>
        <taxon>Oleaceae</taxon>
        <taxon>Oleeae</taxon>
        <taxon>Olea</taxon>
    </lineage>
</organism>
<proteinExistence type="predicted"/>
<dbReference type="GO" id="GO:0044877">
    <property type="term" value="F:protein-containing complex binding"/>
    <property type="evidence" value="ECO:0007669"/>
    <property type="project" value="TreeGrafter"/>
</dbReference>
<dbReference type="Proteomes" id="UP000594638">
    <property type="component" value="Unassembled WGS sequence"/>
</dbReference>
<dbReference type="SUPFAM" id="SSF51735">
    <property type="entry name" value="NAD(P)-binding Rossmann-fold domains"/>
    <property type="match status" value="1"/>
</dbReference>
<keyword evidence="4" id="KW-1185">Reference proteome</keyword>
<keyword evidence="1" id="KW-1133">Transmembrane helix</keyword>
<dbReference type="Pfam" id="PF01370">
    <property type="entry name" value="Epimerase"/>
    <property type="match status" value="1"/>
</dbReference>
<evidence type="ECO:0000313" key="3">
    <source>
        <dbReference type="EMBL" id="CAA2999500.1"/>
    </source>
</evidence>
<dbReference type="InterPro" id="IPR051207">
    <property type="entry name" value="ComplexI_NDUFA9_subunit"/>
</dbReference>
<dbReference type="InterPro" id="IPR001509">
    <property type="entry name" value="Epimerase_deHydtase"/>
</dbReference>
<dbReference type="AlphaFoldDB" id="A0A8S0T207"/>
<keyword evidence="1" id="KW-0472">Membrane</keyword>
<feature type="domain" description="NAD-dependent epimerase/dehydratase" evidence="2">
    <location>
        <begin position="18"/>
        <end position="100"/>
    </location>
</feature>
<dbReference type="Gramene" id="OE9A013801T1">
    <property type="protein sequence ID" value="OE9A013801C1"/>
    <property type="gene ID" value="OE9A013801"/>
</dbReference>
<dbReference type="PANTHER" id="PTHR12126">
    <property type="entry name" value="NADH-UBIQUINONE OXIDOREDUCTASE 39 KDA SUBUNIT-RELATED"/>
    <property type="match status" value="1"/>
</dbReference>
<dbReference type="InterPro" id="IPR036291">
    <property type="entry name" value="NAD(P)-bd_dom_sf"/>
</dbReference>
<reference evidence="3 4" key="1">
    <citation type="submission" date="2019-12" db="EMBL/GenBank/DDBJ databases">
        <authorList>
            <person name="Alioto T."/>
            <person name="Alioto T."/>
            <person name="Gomez Garrido J."/>
        </authorList>
    </citation>
    <scope>NUCLEOTIDE SEQUENCE [LARGE SCALE GENOMIC DNA]</scope>
</reference>
<dbReference type="EMBL" id="CACTIH010005636">
    <property type="protein sequence ID" value="CAA2999500.1"/>
    <property type="molecule type" value="Genomic_DNA"/>
</dbReference>
<keyword evidence="1" id="KW-0812">Transmembrane</keyword>
<evidence type="ECO:0000259" key="2">
    <source>
        <dbReference type="Pfam" id="PF01370"/>
    </source>
</evidence>
<protein>
    <submittedName>
        <fullName evidence="3">NADH dehydrogenase [ubiquinone] 1 alpha subcomplex subunit 9, mitochondrial</fullName>
    </submittedName>
</protein>
<dbReference type="Gene3D" id="3.40.50.720">
    <property type="entry name" value="NAD(P)-binding Rossmann-like Domain"/>
    <property type="match status" value="2"/>
</dbReference>
<gene>
    <name evidence="3" type="ORF">OLEA9_A013801</name>
</gene>
<evidence type="ECO:0000256" key="1">
    <source>
        <dbReference type="SAM" id="Phobius"/>
    </source>
</evidence>
<dbReference type="OrthoDB" id="275457at2759"/>